<evidence type="ECO:0000313" key="1">
    <source>
        <dbReference type="EMBL" id="ROT35307.1"/>
    </source>
</evidence>
<gene>
    <name evidence="1" type="ORF">SODALDRAFT_381483</name>
</gene>
<organism evidence="1 2">
    <name type="scientific">Sodiomyces alkalinus (strain CBS 110278 / VKM F-3762 / F11)</name>
    <name type="common">Alkaliphilic filamentous fungus</name>
    <dbReference type="NCBI Taxonomy" id="1314773"/>
    <lineage>
        <taxon>Eukaryota</taxon>
        <taxon>Fungi</taxon>
        <taxon>Dikarya</taxon>
        <taxon>Ascomycota</taxon>
        <taxon>Pezizomycotina</taxon>
        <taxon>Sordariomycetes</taxon>
        <taxon>Hypocreomycetidae</taxon>
        <taxon>Glomerellales</taxon>
        <taxon>Plectosphaerellaceae</taxon>
        <taxon>Sodiomyces</taxon>
    </lineage>
</organism>
<dbReference type="AlphaFoldDB" id="A0A3N2PLA9"/>
<sequence length="363" mass="39849">MTASMISVRRQTKLSCAAALSTFCTFPTSALTAYPCSASVPGLTGKYKVGMPSIASTLSTFTPTSFVPFSHYSSPSPSPSLPSTPLPLDHLLHNIEKSERTIPTGPITRLACRHITLPTMCYQLVELYSVCRCLHYQHAVDRCAAYGQPGHGVQQRTILVGLACGAHASSDVLPLPMKCPVFGDGLHFMAPTQITLLSPRGLGNLPPFAQSRARGDGLSDNDSLAAVPLARGQWRLGGLVKMFTNVLTRRLGPGGVGFPDFPRFPSLFTLHSSLVRALLFRLCSVPYNDPAMRPNNEVIEDRQFTTSPFTEPALLRFTAITQPKAMLFWKQSEQQWPYYRRERDAYHEGIDCRGITGLSHRIP</sequence>
<keyword evidence="2" id="KW-1185">Reference proteome</keyword>
<accession>A0A3N2PLA9</accession>
<dbReference type="RefSeq" id="XP_028463113.1">
    <property type="nucleotide sequence ID" value="XM_028615169.1"/>
</dbReference>
<dbReference type="OrthoDB" id="5355526at2759"/>
<proteinExistence type="predicted"/>
<dbReference type="EMBL" id="ML119061">
    <property type="protein sequence ID" value="ROT35307.1"/>
    <property type="molecule type" value="Genomic_DNA"/>
</dbReference>
<name>A0A3N2PLA9_SODAK</name>
<dbReference type="Proteomes" id="UP000272025">
    <property type="component" value="Unassembled WGS sequence"/>
</dbReference>
<evidence type="ECO:0000313" key="2">
    <source>
        <dbReference type="Proteomes" id="UP000272025"/>
    </source>
</evidence>
<protein>
    <submittedName>
        <fullName evidence="1">Uncharacterized protein</fullName>
    </submittedName>
</protein>
<dbReference type="GeneID" id="39583646"/>
<reference evidence="1 2" key="1">
    <citation type="journal article" date="2018" name="Mol. Ecol.">
        <title>The obligate alkalophilic soda-lake fungus Sodiomyces alkalinus has shifted to a protein diet.</title>
        <authorList>
            <person name="Grum-Grzhimaylo A.A."/>
            <person name="Falkoski D.L."/>
            <person name="van den Heuvel J."/>
            <person name="Valero-Jimenez C.A."/>
            <person name="Min B."/>
            <person name="Choi I.G."/>
            <person name="Lipzen A."/>
            <person name="Daum C.G."/>
            <person name="Aanen D.K."/>
            <person name="Tsang A."/>
            <person name="Henrissat B."/>
            <person name="Bilanenko E.N."/>
            <person name="de Vries R.P."/>
            <person name="van Kan J.A.L."/>
            <person name="Grigoriev I.V."/>
            <person name="Debets A.J.M."/>
        </authorList>
    </citation>
    <scope>NUCLEOTIDE SEQUENCE [LARGE SCALE GENOMIC DNA]</scope>
    <source>
        <strain evidence="1 2">F11</strain>
    </source>
</reference>